<gene>
    <name evidence="6" type="ORF">LCGC14_0013490</name>
</gene>
<dbReference type="EMBL" id="LAZR01000002">
    <property type="protein sequence ID" value="KKO11845.1"/>
    <property type="molecule type" value="Genomic_DNA"/>
</dbReference>
<dbReference type="Pfam" id="PF02357">
    <property type="entry name" value="NusG"/>
    <property type="match status" value="1"/>
</dbReference>
<sequence>MSQQRQTTAQGTSVKGTEEFSELNPSVPFTWYLLQCKARQQGRAEEHLENQGFAIYSPQHKVKRVRRGRYETCIESLFPGYLFIQLTDDSNWRALHGTRGVSRLVSFNGRPHPVSDALIAALKSRFIAQTEPEALYRPGQRVMITDGCFRDLEAIVKAVTPDERIIVLLNIMHSQQALAMSPTQLARTG</sequence>
<organism evidence="6">
    <name type="scientific">marine sediment metagenome</name>
    <dbReference type="NCBI Taxonomy" id="412755"/>
    <lineage>
        <taxon>unclassified sequences</taxon>
        <taxon>metagenomes</taxon>
        <taxon>ecological metagenomes</taxon>
    </lineage>
</organism>
<feature type="compositionally biased region" description="Polar residues" evidence="4">
    <location>
        <begin position="1"/>
        <end position="15"/>
    </location>
</feature>
<dbReference type="GO" id="GO:0031564">
    <property type="term" value="P:transcription antitermination"/>
    <property type="evidence" value="ECO:0007669"/>
    <property type="project" value="UniProtKB-KW"/>
</dbReference>
<dbReference type="NCBIfam" id="TIGR01955">
    <property type="entry name" value="RfaH"/>
    <property type="match status" value="1"/>
</dbReference>
<dbReference type="InterPro" id="IPR006645">
    <property type="entry name" value="NGN-like_dom"/>
</dbReference>
<dbReference type="CDD" id="cd09892">
    <property type="entry name" value="NGN_SP_RfaH"/>
    <property type="match status" value="1"/>
</dbReference>
<feature type="region of interest" description="Disordered" evidence="4">
    <location>
        <begin position="1"/>
        <end position="21"/>
    </location>
</feature>
<accession>A0A0F9W6A5</accession>
<keyword evidence="1" id="KW-0889">Transcription antitermination</keyword>
<dbReference type="PANTHER" id="PTHR30265:SF7">
    <property type="entry name" value="TRANSCRIPTION ANTITERMINATION PROTEIN RFAH"/>
    <property type="match status" value="1"/>
</dbReference>
<dbReference type="SMART" id="SM00738">
    <property type="entry name" value="NGN"/>
    <property type="match status" value="1"/>
</dbReference>
<reference evidence="6" key="1">
    <citation type="journal article" date="2015" name="Nature">
        <title>Complex archaea that bridge the gap between prokaryotes and eukaryotes.</title>
        <authorList>
            <person name="Spang A."/>
            <person name="Saw J.H."/>
            <person name="Jorgensen S.L."/>
            <person name="Zaremba-Niedzwiedzka K."/>
            <person name="Martijn J."/>
            <person name="Lind A.E."/>
            <person name="van Eijk R."/>
            <person name="Schleper C."/>
            <person name="Guy L."/>
            <person name="Ettema T.J."/>
        </authorList>
    </citation>
    <scope>NUCLEOTIDE SEQUENCE</scope>
</reference>
<name>A0A0F9W6A5_9ZZZZ</name>
<evidence type="ECO:0000259" key="5">
    <source>
        <dbReference type="SMART" id="SM00738"/>
    </source>
</evidence>
<dbReference type="PANTHER" id="PTHR30265">
    <property type="entry name" value="RHO-INTERACTING TRANSCRIPTION TERMINATION FACTOR NUSG"/>
    <property type="match status" value="1"/>
</dbReference>
<dbReference type="SUPFAM" id="SSF82679">
    <property type="entry name" value="N-utilization substance G protein NusG, N-terminal domain"/>
    <property type="match status" value="1"/>
</dbReference>
<dbReference type="GO" id="GO:0005829">
    <property type="term" value="C:cytosol"/>
    <property type="evidence" value="ECO:0007669"/>
    <property type="project" value="TreeGrafter"/>
</dbReference>
<feature type="domain" description="NusG-like N-terminal" evidence="5">
    <location>
        <begin position="28"/>
        <end position="126"/>
    </location>
</feature>
<dbReference type="InterPro" id="IPR036735">
    <property type="entry name" value="NGN_dom_sf"/>
</dbReference>
<proteinExistence type="predicted"/>
<dbReference type="InterPro" id="IPR043425">
    <property type="entry name" value="NusG-like"/>
</dbReference>
<evidence type="ECO:0000256" key="2">
    <source>
        <dbReference type="ARBA" id="ARBA00023015"/>
    </source>
</evidence>
<evidence type="ECO:0000256" key="3">
    <source>
        <dbReference type="ARBA" id="ARBA00023163"/>
    </source>
</evidence>
<protein>
    <recommendedName>
        <fullName evidence="5">NusG-like N-terminal domain-containing protein</fullName>
    </recommendedName>
</protein>
<dbReference type="AlphaFoldDB" id="A0A0F9W6A5"/>
<evidence type="ECO:0000256" key="1">
    <source>
        <dbReference type="ARBA" id="ARBA00022814"/>
    </source>
</evidence>
<dbReference type="InterPro" id="IPR010215">
    <property type="entry name" value="Transcription_antiterm_RfaH"/>
</dbReference>
<dbReference type="Gene3D" id="3.30.70.940">
    <property type="entry name" value="NusG, N-terminal domain"/>
    <property type="match status" value="1"/>
</dbReference>
<keyword evidence="2" id="KW-0805">Transcription regulation</keyword>
<dbReference type="SUPFAM" id="SSF50104">
    <property type="entry name" value="Translation proteins SH3-like domain"/>
    <property type="match status" value="1"/>
</dbReference>
<evidence type="ECO:0000313" key="6">
    <source>
        <dbReference type="EMBL" id="KKO11845.1"/>
    </source>
</evidence>
<keyword evidence="3" id="KW-0804">Transcription</keyword>
<evidence type="ECO:0000256" key="4">
    <source>
        <dbReference type="SAM" id="MobiDB-lite"/>
    </source>
</evidence>
<dbReference type="InterPro" id="IPR008991">
    <property type="entry name" value="Translation_prot_SH3-like_sf"/>
</dbReference>
<dbReference type="GO" id="GO:0006354">
    <property type="term" value="P:DNA-templated transcription elongation"/>
    <property type="evidence" value="ECO:0007669"/>
    <property type="project" value="InterPro"/>
</dbReference>
<comment type="caution">
    <text evidence="6">The sequence shown here is derived from an EMBL/GenBank/DDBJ whole genome shotgun (WGS) entry which is preliminary data.</text>
</comment>